<evidence type="ECO:0000256" key="3">
    <source>
        <dbReference type="ARBA" id="ARBA00023210"/>
    </source>
</evidence>
<dbReference type="Pfam" id="PF03775">
    <property type="entry name" value="MinC_C"/>
    <property type="match status" value="1"/>
</dbReference>
<dbReference type="GO" id="GO:1901891">
    <property type="term" value="P:regulation of cell septum assembly"/>
    <property type="evidence" value="ECO:0007669"/>
    <property type="project" value="InterPro"/>
</dbReference>
<evidence type="ECO:0000256" key="4">
    <source>
        <dbReference type="ARBA" id="ARBA00023306"/>
    </source>
</evidence>
<dbReference type="InterPro" id="IPR016098">
    <property type="entry name" value="CAP/MinC_C"/>
</dbReference>
<name>A0A1G6JXK3_9BACT</name>
<reference evidence="9" key="1">
    <citation type="submission" date="2016-10" db="EMBL/GenBank/DDBJ databases">
        <authorList>
            <person name="Varghese N."/>
            <person name="Submissions S."/>
        </authorList>
    </citation>
    <scope>NUCLEOTIDE SEQUENCE [LARGE SCALE GENOMIC DNA]</scope>
    <source>
        <strain evidence="9">DSM 8415</strain>
    </source>
</reference>
<evidence type="ECO:0000256" key="1">
    <source>
        <dbReference type="ARBA" id="ARBA00006291"/>
    </source>
</evidence>
<keyword evidence="9" id="KW-1185">Reference proteome</keyword>
<dbReference type="SUPFAM" id="SSF63848">
    <property type="entry name" value="Cell-division inhibitor MinC, C-terminal domain"/>
    <property type="match status" value="1"/>
</dbReference>
<evidence type="ECO:0000256" key="5">
    <source>
        <dbReference type="ARBA" id="ARBA00025606"/>
    </source>
</evidence>
<accession>A0A1G6JXK3</accession>
<dbReference type="HAMAP" id="MF_00267">
    <property type="entry name" value="MinC"/>
    <property type="match status" value="1"/>
</dbReference>
<protein>
    <recommendedName>
        <fullName evidence="6">Probable septum site-determining protein MinC</fullName>
    </recommendedName>
</protein>
<gene>
    <name evidence="6" type="primary">minC</name>
    <name evidence="8" type="ORF">SAMN05660835_00506</name>
</gene>
<comment type="function">
    <text evidence="5 6">Cell division inhibitor that blocks the formation of polar Z ring septums. Rapidly oscillates between the poles of the cell to destabilize FtsZ filaments that have formed before they mature into polar Z rings. Prevents FtsZ polymerization.</text>
</comment>
<keyword evidence="3 6" id="KW-0717">Septation</keyword>
<feature type="domain" description="Septum formation inhibitor MinC C-terminal" evidence="7">
    <location>
        <begin position="102"/>
        <end position="201"/>
    </location>
</feature>
<evidence type="ECO:0000256" key="2">
    <source>
        <dbReference type="ARBA" id="ARBA00022618"/>
    </source>
</evidence>
<dbReference type="EMBL" id="FMYU01000003">
    <property type="protein sequence ID" value="SDC23460.1"/>
    <property type="molecule type" value="Genomic_DNA"/>
</dbReference>
<evidence type="ECO:0000256" key="6">
    <source>
        <dbReference type="HAMAP-Rule" id="MF_00267"/>
    </source>
</evidence>
<dbReference type="GO" id="GO:0000917">
    <property type="term" value="P:division septum assembly"/>
    <property type="evidence" value="ECO:0007669"/>
    <property type="project" value="UniProtKB-KW"/>
</dbReference>
<dbReference type="GO" id="GO:0000902">
    <property type="term" value="P:cell morphogenesis"/>
    <property type="evidence" value="ECO:0007669"/>
    <property type="project" value="InterPro"/>
</dbReference>
<dbReference type="Proteomes" id="UP000199411">
    <property type="component" value="Unassembled WGS sequence"/>
</dbReference>
<evidence type="ECO:0000259" key="7">
    <source>
        <dbReference type="Pfam" id="PF03775"/>
    </source>
</evidence>
<dbReference type="RefSeq" id="WP_025392134.1">
    <property type="nucleotide sequence ID" value="NZ_FMYU01000003.1"/>
</dbReference>
<evidence type="ECO:0000313" key="9">
    <source>
        <dbReference type="Proteomes" id="UP000199411"/>
    </source>
</evidence>
<dbReference type="InterPro" id="IPR036145">
    <property type="entry name" value="MinC_C_sf"/>
</dbReference>
<comment type="similarity">
    <text evidence="1 6">Belongs to the MinC family.</text>
</comment>
<dbReference type="InterPro" id="IPR013033">
    <property type="entry name" value="MinC"/>
</dbReference>
<keyword evidence="4 6" id="KW-0131">Cell cycle</keyword>
<organism evidence="8 9">
    <name type="scientific">Desulfurella multipotens</name>
    <dbReference type="NCBI Taxonomy" id="79269"/>
    <lineage>
        <taxon>Bacteria</taxon>
        <taxon>Pseudomonadati</taxon>
        <taxon>Campylobacterota</taxon>
        <taxon>Desulfurellia</taxon>
        <taxon>Desulfurellales</taxon>
        <taxon>Desulfurellaceae</taxon>
        <taxon>Desulfurella</taxon>
    </lineage>
</organism>
<dbReference type="InterPro" id="IPR005526">
    <property type="entry name" value="Septum_form_inhib_MinC_C"/>
</dbReference>
<comment type="subunit">
    <text evidence="6">Interacts with MinD and FtsZ.</text>
</comment>
<dbReference type="PANTHER" id="PTHR34108">
    <property type="entry name" value="SEPTUM SITE-DETERMINING PROTEIN MINC"/>
    <property type="match status" value="1"/>
</dbReference>
<dbReference type="OrthoDB" id="9790810at2"/>
<proteinExistence type="inferred from homology"/>
<sequence>MENLAIKGRNYLGYEIQIDKSSSNEEIINFFNSHLIKNIEFFKNSILTIKLDSQRNIDFAIDYLKKHNLYINAIYIDNTKTVNNLDVPTLTQAITHPNSVVFKGNIRSGQTLESDDNLIIMGNVNRDAYIYAKKNIFVLGSLEGIPHAGFKTNKEAFIFAFELNSPQIRIFDYLAKAPDKPKNTIKKEPEVAFIENDNIIVLAYKEWLNYKME</sequence>
<evidence type="ECO:0000313" key="8">
    <source>
        <dbReference type="EMBL" id="SDC23460.1"/>
    </source>
</evidence>
<dbReference type="PANTHER" id="PTHR34108:SF1">
    <property type="entry name" value="SEPTUM SITE-DETERMINING PROTEIN MINC"/>
    <property type="match status" value="1"/>
</dbReference>
<keyword evidence="2 6" id="KW-0132">Cell division</keyword>
<dbReference type="AlphaFoldDB" id="A0A1G6JXK3"/>
<dbReference type="Gene3D" id="2.160.20.70">
    <property type="match status" value="1"/>
</dbReference>